<keyword evidence="6" id="KW-1185">Reference proteome</keyword>
<proteinExistence type="predicted"/>
<accession>A0ABU2BGN7</accession>
<dbReference type="SUPFAM" id="SSF47413">
    <property type="entry name" value="lambda repressor-like DNA-binding domains"/>
    <property type="match status" value="1"/>
</dbReference>
<dbReference type="PANTHER" id="PTHR30146:SF152">
    <property type="entry name" value="TRANSCRIPTIONAL REGULATORY PROTEIN"/>
    <property type="match status" value="1"/>
</dbReference>
<dbReference type="InterPro" id="IPR000843">
    <property type="entry name" value="HTH_LacI"/>
</dbReference>
<keyword evidence="2" id="KW-0238">DNA-binding</keyword>
<evidence type="ECO:0000313" key="6">
    <source>
        <dbReference type="Proteomes" id="UP001183817"/>
    </source>
</evidence>
<dbReference type="SMART" id="SM00354">
    <property type="entry name" value="HTH_LACI"/>
    <property type="match status" value="1"/>
</dbReference>
<evidence type="ECO:0000313" key="5">
    <source>
        <dbReference type="EMBL" id="MDR7357812.1"/>
    </source>
</evidence>
<dbReference type="Pfam" id="PF00356">
    <property type="entry name" value="LacI"/>
    <property type="match status" value="1"/>
</dbReference>
<protein>
    <submittedName>
        <fullName evidence="5">LacI family transcriptional regulator</fullName>
    </submittedName>
</protein>
<dbReference type="Pfam" id="PF13407">
    <property type="entry name" value="Peripla_BP_4"/>
    <property type="match status" value="1"/>
</dbReference>
<evidence type="ECO:0000256" key="2">
    <source>
        <dbReference type="ARBA" id="ARBA00023125"/>
    </source>
</evidence>
<dbReference type="CDD" id="cd01392">
    <property type="entry name" value="HTH_LacI"/>
    <property type="match status" value="1"/>
</dbReference>
<dbReference type="SUPFAM" id="SSF53822">
    <property type="entry name" value="Periplasmic binding protein-like I"/>
    <property type="match status" value="1"/>
</dbReference>
<dbReference type="Proteomes" id="UP001183817">
    <property type="component" value="Unassembled WGS sequence"/>
</dbReference>
<dbReference type="RefSeq" id="WP_302262927.1">
    <property type="nucleotide sequence ID" value="NZ_BAAAWO010000001.1"/>
</dbReference>
<name>A0ABU2BGN7_9MICC</name>
<reference evidence="5 6" key="1">
    <citation type="submission" date="2023-07" db="EMBL/GenBank/DDBJ databases">
        <title>Sequencing the genomes of 1000 actinobacteria strains.</title>
        <authorList>
            <person name="Klenk H.-P."/>
        </authorList>
    </citation>
    <scope>NUCLEOTIDE SEQUENCE [LARGE SCALE GENOMIC DNA]</scope>
    <source>
        <strain evidence="5 6">DSM 20167</strain>
    </source>
</reference>
<dbReference type="CDD" id="cd06307">
    <property type="entry name" value="PBP1_sugar_binding"/>
    <property type="match status" value="1"/>
</dbReference>
<keyword evidence="3" id="KW-0804">Transcription</keyword>
<dbReference type="EMBL" id="JAVDYI010000001">
    <property type="protein sequence ID" value="MDR7357812.1"/>
    <property type="molecule type" value="Genomic_DNA"/>
</dbReference>
<keyword evidence="1" id="KW-0805">Transcription regulation</keyword>
<dbReference type="Gene3D" id="3.40.50.2300">
    <property type="match status" value="2"/>
</dbReference>
<organism evidence="5 6">
    <name type="scientific">Paeniglutamicibacter sulfureus</name>
    <dbReference type="NCBI Taxonomy" id="43666"/>
    <lineage>
        <taxon>Bacteria</taxon>
        <taxon>Bacillati</taxon>
        <taxon>Actinomycetota</taxon>
        <taxon>Actinomycetes</taxon>
        <taxon>Micrococcales</taxon>
        <taxon>Micrococcaceae</taxon>
        <taxon>Paeniglutamicibacter</taxon>
    </lineage>
</organism>
<sequence length="343" mass="37040">MAHRFSLKEIARQAGLSVATVDRVLHERPGVRRGTVGQVTRAIAELDSQQTQLELSGRSFVIDLVVDAPARFSGALRSALEAELPLLRPAAFRARFHLRERWGAVECARQLDAVARRGSHGVLLKAVDSPEIADAVERLAARGIPVVTVVTDLPSTARIAYVGPENRAAGSTAAYLMCSWLGERPGDIALTASHDSFRGEEEREMGFRATMRALAPGRRVHELPDSDGIDATAECHLEDLYARHAAISGIYSIGGGNSGLARAIERNGIHGTVLLGHDLNQENSLLLARGSMQAVLGHNLRTDMHGACRALMHHHGALPGAWEPERSPIDIHTPYNMPASSAR</sequence>
<dbReference type="InterPro" id="IPR025997">
    <property type="entry name" value="SBP_2_dom"/>
</dbReference>
<comment type="caution">
    <text evidence="5">The sequence shown here is derived from an EMBL/GenBank/DDBJ whole genome shotgun (WGS) entry which is preliminary data.</text>
</comment>
<gene>
    <name evidence="5" type="ORF">J2S64_001503</name>
</gene>
<feature type="domain" description="HTH lacI-type" evidence="4">
    <location>
        <begin position="5"/>
        <end position="47"/>
    </location>
</feature>
<dbReference type="PANTHER" id="PTHR30146">
    <property type="entry name" value="LACI-RELATED TRANSCRIPTIONAL REPRESSOR"/>
    <property type="match status" value="1"/>
</dbReference>
<dbReference type="InterPro" id="IPR028082">
    <property type="entry name" value="Peripla_BP_I"/>
</dbReference>
<evidence type="ECO:0000256" key="3">
    <source>
        <dbReference type="ARBA" id="ARBA00023163"/>
    </source>
</evidence>
<dbReference type="Gene3D" id="1.10.260.40">
    <property type="entry name" value="lambda repressor-like DNA-binding domains"/>
    <property type="match status" value="1"/>
</dbReference>
<evidence type="ECO:0000256" key="1">
    <source>
        <dbReference type="ARBA" id="ARBA00023015"/>
    </source>
</evidence>
<dbReference type="PROSITE" id="PS50932">
    <property type="entry name" value="HTH_LACI_2"/>
    <property type="match status" value="1"/>
</dbReference>
<evidence type="ECO:0000259" key="4">
    <source>
        <dbReference type="PROSITE" id="PS50932"/>
    </source>
</evidence>
<dbReference type="InterPro" id="IPR010982">
    <property type="entry name" value="Lambda_DNA-bd_dom_sf"/>
</dbReference>